<sequence length="195" mass="22591">MHVYKRQRFWGNVLWTDETNLEPFGQSHQHGGGTIPTVRHGGGSVLFWGCFAASDTGNLESVQDTMKSQEYEGILERNILPIVRKLSLSRRSWDLQQDNDPKHTAKSTQEWLRKKKTLDYILKWPSMSPDLNPIEHLWKDLKIAVWRLHPSNLRQLEQFALEEWGKLPAGKCRRLTVKYRDRMLAVIDAKGGATK</sequence>
<dbReference type="Proteomes" id="UP000261540">
    <property type="component" value="Unplaced"/>
</dbReference>
<dbReference type="GO" id="GO:0003676">
    <property type="term" value="F:nucleic acid binding"/>
    <property type="evidence" value="ECO:0007669"/>
    <property type="project" value="InterPro"/>
</dbReference>
<dbReference type="InterPro" id="IPR052338">
    <property type="entry name" value="Transposase_5"/>
</dbReference>
<dbReference type="Pfam" id="PF13358">
    <property type="entry name" value="DDE_3"/>
    <property type="match status" value="1"/>
</dbReference>
<dbReference type="InterPro" id="IPR036397">
    <property type="entry name" value="RNaseH_sf"/>
</dbReference>
<dbReference type="InterPro" id="IPR038717">
    <property type="entry name" value="Tc1-like_DDE_dom"/>
</dbReference>
<evidence type="ECO:0000259" key="1">
    <source>
        <dbReference type="Pfam" id="PF13358"/>
    </source>
</evidence>
<accession>A0A3B3T533</accession>
<dbReference type="Gene3D" id="3.30.420.10">
    <property type="entry name" value="Ribonuclease H-like superfamily/Ribonuclease H"/>
    <property type="match status" value="1"/>
</dbReference>
<reference evidence="2" key="1">
    <citation type="submission" date="2025-08" db="UniProtKB">
        <authorList>
            <consortium name="Ensembl"/>
        </authorList>
    </citation>
    <scope>IDENTIFICATION</scope>
</reference>
<dbReference type="AlphaFoldDB" id="A0A3B3T533"/>
<evidence type="ECO:0000313" key="3">
    <source>
        <dbReference type="Proteomes" id="UP000261540"/>
    </source>
</evidence>
<dbReference type="PANTHER" id="PTHR23022:SF135">
    <property type="entry name" value="SI:DKEY-77F5.3"/>
    <property type="match status" value="1"/>
</dbReference>
<dbReference type="PANTHER" id="PTHR23022">
    <property type="entry name" value="TRANSPOSABLE ELEMENT-RELATED"/>
    <property type="match status" value="1"/>
</dbReference>
<dbReference type="GeneTree" id="ENSGT01140000282498"/>
<dbReference type="Ensembl" id="ENSPKIT00000018751.1">
    <property type="protein sequence ID" value="ENSPKIP00000037775.1"/>
    <property type="gene ID" value="ENSPKIG00000015830.1"/>
</dbReference>
<evidence type="ECO:0000313" key="2">
    <source>
        <dbReference type="Ensembl" id="ENSPKIP00000037775.1"/>
    </source>
</evidence>
<organism evidence="2 3">
    <name type="scientific">Paramormyrops kingsleyae</name>
    <dbReference type="NCBI Taxonomy" id="1676925"/>
    <lineage>
        <taxon>Eukaryota</taxon>
        <taxon>Metazoa</taxon>
        <taxon>Chordata</taxon>
        <taxon>Craniata</taxon>
        <taxon>Vertebrata</taxon>
        <taxon>Euteleostomi</taxon>
        <taxon>Actinopterygii</taxon>
        <taxon>Neopterygii</taxon>
        <taxon>Teleostei</taxon>
        <taxon>Osteoglossocephala</taxon>
        <taxon>Osteoglossomorpha</taxon>
        <taxon>Osteoglossiformes</taxon>
        <taxon>Mormyridae</taxon>
        <taxon>Paramormyrops</taxon>
    </lineage>
</organism>
<keyword evidence="3" id="KW-1185">Reference proteome</keyword>
<reference evidence="2" key="2">
    <citation type="submission" date="2025-09" db="UniProtKB">
        <authorList>
            <consortium name="Ensembl"/>
        </authorList>
    </citation>
    <scope>IDENTIFICATION</scope>
</reference>
<protein>
    <recommendedName>
        <fullName evidence="1">Tc1-like transposase DDE domain-containing protein</fullName>
    </recommendedName>
</protein>
<proteinExistence type="predicted"/>
<feature type="domain" description="Tc1-like transposase DDE" evidence="1">
    <location>
        <begin position="97"/>
        <end position="147"/>
    </location>
</feature>
<dbReference type="STRING" id="1676925.ENSPKIP00000037775"/>
<name>A0A3B3T533_9TELE</name>